<dbReference type="RefSeq" id="WP_257820899.1">
    <property type="nucleotide sequence ID" value="NZ_JABXYM010000001.1"/>
</dbReference>
<protein>
    <submittedName>
        <fullName evidence="3">Glycosyltransferase family 1 protein</fullName>
    </submittedName>
</protein>
<accession>A0A9Q4FYZ7</accession>
<evidence type="ECO:0000259" key="2">
    <source>
        <dbReference type="Pfam" id="PF13439"/>
    </source>
</evidence>
<proteinExistence type="predicted"/>
<dbReference type="InterPro" id="IPR001296">
    <property type="entry name" value="Glyco_trans_1"/>
</dbReference>
<dbReference type="InterPro" id="IPR028098">
    <property type="entry name" value="Glyco_trans_4-like_N"/>
</dbReference>
<feature type="domain" description="Glycosyltransferase subfamily 4-like N-terminal" evidence="2">
    <location>
        <begin position="14"/>
        <end position="179"/>
    </location>
</feature>
<evidence type="ECO:0000259" key="1">
    <source>
        <dbReference type="Pfam" id="PF00534"/>
    </source>
</evidence>
<keyword evidence="4" id="KW-1185">Reference proteome</keyword>
<dbReference type="Pfam" id="PF13439">
    <property type="entry name" value="Glyco_transf_4"/>
    <property type="match status" value="1"/>
</dbReference>
<dbReference type="GO" id="GO:0016758">
    <property type="term" value="F:hexosyltransferase activity"/>
    <property type="evidence" value="ECO:0007669"/>
    <property type="project" value="TreeGrafter"/>
</dbReference>
<feature type="domain" description="Glycosyl transferase family 1" evidence="1">
    <location>
        <begin position="191"/>
        <end position="350"/>
    </location>
</feature>
<evidence type="ECO:0000313" key="3">
    <source>
        <dbReference type="EMBL" id="MCR6096259.1"/>
    </source>
</evidence>
<name>A0A9Q4FYZ7_SALAG</name>
<gene>
    <name evidence="3" type="ORF">HXA33_06825</name>
</gene>
<dbReference type="InterPro" id="IPR050194">
    <property type="entry name" value="Glycosyltransferase_grp1"/>
</dbReference>
<dbReference type="SUPFAM" id="SSF53756">
    <property type="entry name" value="UDP-Glycosyltransferase/glycogen phosphorylase"/>
    <property type="match status" value="1"/>
</dbReference>
<dbReference type="EMBL" id="JABXYM010000001">
    <property type="protein sequence ID" value="MCR6096259.1"/>
    <property type="molecule type" value="Genomic_DNA"/>
</dbReference>
<organism evidence="3 4">
    <name type="scientific">Salipaludibacillus agaradhaerens</name>
    <name type="common">Bacillus agaradhaerens</name>
    <dbReference type="NCBI Taxonomy" id="76935"/>
    <lineage>
        <taxon>Bacteria</taxon>
        <taxon>Bacillati</taxon>
        <taxon>Bacillota</taxon>
        <taxon>Bacilli</taxon>
        <taxon>Bacillales</taxon>
        <taxon>Bacillaceae</taxon>
    </lineage>
</organism>
<dbReference type="PANTHER" id="PTHR45947">
    <property type="entry name" value="SULFOQUINOVOSYL TRANSFERASE SQD2"/>
    <property type="match status" value="1"/>
</dbReference>
<dbReference type="PANTHER" id="PTHR45947:SF3">
    <property type="entry name" value="SULFOQUINOVOSYL TRANSFERASE SQD2"/>
    <property type="match status" value="1"/>
</dbReference>
<dbReference type="Proteomes" id="UP001057753">
    <property type="component" value="Unassembled WGS sequence"/>
</dbReference>
<reference evidence="3" key="1">
    <citation type="submission" date="2020-06" db="EMBL/GenBank/DDBJ databases">
        <title>Insight into the genomes of haloalkaliphilic bacilli from Kenyan soda lakes.</title>
        <authorList>
            <person name="Mwirichia R."/>
            <person name="Villamizar G.C."/>
            <person name="Poehlein A."/>
            <person name="Mugweru J."/>
            <person name="Kipnyargis A."/>
            <person name="Kiplimo D."/>
            <person name="Orwa P."/>
            <person name="Daniel R."/>
        </authorList>
    </citation>
    <scope>NUCLEOTIDE SEQUENCE</scope>
    <source>
        <strain evidence="3">B1096_S55</strain>
    </source>
</reference>
<comment type="caution">
    <text evidence="3">The sequence shown here is derived from an EMBL/GenBank/DDBJ whole genome shotgun (WGS) entry which is preliminary data.</text>
</comment>
<evidence type="ECO:0000313" key="4">
    <source>
        <dbReference type="Proteomes" id="UP001057753"/>
    </source>
</evidence>
<sequence>MRIAIFSDTYVPEVNGVARTLKRLADYLTEREIDYKLFVPETLESTAPKTPTIERFRSIPFMLYRECRLAFPNIVQLKQSVEAFNPNIIHVATPFNLGLFAHHFGKKHHIPMVASYHTHFDDYLSYYHLDFLDKWLWKYMKWFHRPFEKVYVPSESTKAKLAFHDFHSNIDIWGRGVDQNFFTPQKRSTLIKKNYGITEKNIILYAGRIAPEKDIETVIKTYFNLPKSLFKNTHLIMAGDGPLLSELKEKYYKEITFTGFANSDQLAELYASADIFMFPSATETFGNVVLEALSSGLPVIGADKGGTKHLVSDRRTGYLCSPGDVASFTKACTEILTNTNLKAYMGRQARIQAMAYSWEDIFTKLMASYSIVVEQKRKATA</sequence>
<dbReference type="Pfam" id="PF00534">
    <property type="entry name" value="Glycos_transf_1"/>
    <property type="match status" value="1"/>
</dbReference>
<dbReference type="Gene3D" id="3.40.50.2000">
    <property type="entry name" value="Glycogen Phosphorylase B"/>
    <property type="match status" value="2"/>
</dbReference>
<dbReference type="CDD" id="cd03814">
    <property type="entry name" value="GT4-like"/>
    <property type="match status" value="1"/>
</dbReference>
<dbReference type="AlphaFoldDB" id="A0A9Q4FYZ7"/>